<gene>
    <name evidence="1" type="ORF">SCUD_LOCUS266</name>
</gene>
<dbReference type="PANTHER" id="PTHR19446">
    <property type="entry name" value="REVERSE TRANSCRIPTASES"/>
    <property type="match status" value="1"/>
</dbReference>
<dbReference type="EMBL" id="UZAK01000155">
    <property type="protein sequence ID" value="VDO60504.1"/>
    <property type="molecule type" value="Genomic_DNA"/>
</dbReference>
<dbReference type="Proteomes" id="UP000279833">
    <property type="component" value="Unassembled WGS sequence"/>
</dbReference>
<dbReference type="AlphaFoldDB" id="A0A183JC59"/>
<evidence type="ECO:0000313" key="3">
    <source>
        <dbReference type="WBParaSite" id="SCUD_0000026501-mRNA-1"/>
    </source>
</evidence>
<organism evidence="3">
    <name type="scientific">Schistosoma curassoni</name>
    <dbReference type="NCBI Taxonomy" id="6186"/>
    <lineage>
        <taxon>Eukaryota</taxon>
        <taxon>Metazoa</taxon>
        <taxon>Spiralia</taxon>
        <taxon>Lophotrochozoa</taxon>
        <taxon>Platyhelminthes</taxon>
        <taxon>Trematoda</taxon>
        <taxon>Digenea</taxon>
        <taxon>Strigeidida</taxon>
        <taxon>Schistosomatoidea</taxon>
        <taxon>Schistosomatidae</taxon>
        <taxon>Schistosoma</taxon>
    </lineage>
</organism>
<name>A0A183JC59_9TREM</name>
<dbReference type="WBParaSite" id="SCUD_0000026501-mRNA-1">
    <property type="protein sequence ID" value="SCUD_0000026501-mRNA-1"/>
    <property type="gene ID" value="SCUD_0000026501"/>
</dbReference>
<sequence length="230" mass="26266">MTSGFPSDQGWLSIRPRRSARFQVSAYPGMQFDDLISVFPIHIQNPFLISSSAGNQFVFLHSRLADGIRSTDIRPTPMNFSDIEATHTDLPIDVTPPPTEEIRMAIQQIKSRKAAEPDNIPAEALKSNIEETTNMPHLFKKIWEEEQVPMDWEEGHLIKMPKKGDLSRCGNYRGITLLSIPWKVFNRVLLDRMKDAVDAQLRDQQAGFRKYQSFTGQIATLRIIIKQSIE</sequence>
<evidence type="ECO:0000313" key="2">
    <source>
        <dbReference type="Proteomes" id="UP000279833"/>
    </source>
</evidence>
<reference evidence="3" key="1">
    <citation type="submission" date="2016-06" db="UniProtKB">
        <authorList>
            <consortium name="WormBaseParasite"/>
        </authorList>
    </citation>
    <scope>IDENTIFICATION</scope>
</reference>
<evidence type="ECO:0000313" key="1">
    <source>
        <dbReference type="EMBL" id="VDO60504.1"/>
    </source>
</evidence>
<accession>A0A183JC59</accession>
<proteinExistence type="predicted"/>
<reference evidence="1 2" key="2">
    <citation type="submission" date="2018-11" db="EMBL/GenBank/DDBJ databases">
        <authorList>
            <consortium name="Pathogen Informatics"/>
        </authorList>
    </citation>
    <scope>NUCLEOTIDE SEQUENCE [LARGE SCALE GENOMIC DNA]</scope>
    <source>
        <strain evidence="1">Dakar</strain>
        <strain evidence="2">Dakar, Senegal</strain>
    </source>
</reference>
<protein>
    <submittedName>
        <fullName evidence="3">Reverse transcriptase domain-containing protein</fullName>
    </submittedName>
</protein>
<keyword evidence="2" id="KW-1185">Reference proteome</keyword>